<comment type="similarity">
    <text evidence="2">Belongs to the FliJ family.</text>
</comment>
<evidence type="ECO:0000256" key="10">
    <source>
        <dbReference type="ARBA" id="ARBA00023225"/>
    </source>
</evidence>
<evidence type="ECO:0000313" key="12">
    <source>
        <dbReference type="Proteomes" id="UP001596620"/>
    </source>
</evidence>
<keyword evidence="11" id="KW-0966">Cell projection</keyword>
<protein>
    <recommendedName>
        <fullName evidence="3">Flagellar FliJ protein</fullName>
    </recommendedName>
</protein>
<dbReference type="InterPro" id="IPR053716">
    <property type="entry name" value="Flag_assembly_chemotaxis_eff"/>
</dbReference>
<dbReference type="RefSeq" id="WP_382357268.1">
    <property type="nucleotide sequence ID" value="NZ_JBHTGR010000001.1"/>
</dbReference>
<sequence length="155" mass="18110">MTETAALTKVLHIRENEKDHAQKAYQTSIDQFENVATELYELLRKKETAEAAYEQCLQKPVPINKVREQADYIANLTEQITDLQNHVQRARNNMETKHQHLSQAYVEMKKFEKLIEKRQRDSAAVVKKQEEAAMDEMSMQQYMSQKTGETYGTEI</sequence>
<evidence type="ECO:0000256" key="1">
    <source>
        <dbReference type="ARBA" id="ARBA00004413"/>
    </source>
</evidence>
<evidence type="ECO:0000256" key="3">
    <source>
        <dbReference type="ARBA" id="ARBA00020392"/>
    </source>
</evidence>
<dbReference type="NCBIfam" id="TIGR02473">
    <property type="entry name" value="flagell_FliJ"/>
    <property type="match status" value="1"/>
</dbReference>
<organism evidence="11 12">
    <name type="scientific">Lentibacillus kimchii</name>
    <dbReference type="NCBI Taxonomy" id="1542911"/>
    <lineage>
        <taxon>Bacteria</taxon>
        <taxon>Bacillati</taxon>
        <taxon>Bacillota</taxon>
        <taxon>Bacilli</taxon>
        <taxon>Bacillales</taxon>
        <taxon>Bacillaceae</taxon>
        <taxon>Lentibacillus</taxon>
    </lineage>
</organism>
<keyword evidence="6" id="KW-0145">Chemotaxis</keyword>
<evidence type="ECO:0000256" key="9">
    <source>
        <dbReference type="ARBA" id="ARBA00023136"/>
    </source>
</evidence>
<name>A0ABW2UPF1_9BACI</name>
<keyword evidence="10" id="KW-1006">Bacterial flagellum protein export</keyword>
<evidence type="ECO:0000256" key="2">
    <source>
        <dbReference type="ARBA" id="ARBA00010004"/>
    </source>
</evidence>
<keyword evidence="12" id="KW-1185">Reference proteome</keyword>
<keyword evidence="11" id="KW-0969">Cilium</keyword>
<dbReference type="Proteomes" id="UP001596620">
    <property type="component" value="Unassembled WGS sequence"/>
</dbReference>
<evidence type="ECO:0000256" key="5">
    <source>
        <dbReference type="ARBA" id="ARBA00022475"/>
    </source>
</evidence>
<dbReference type="Pfam" id="PF02050">
    <property type="entry name" value="FliJ"/>
    <property type="match status" value="1"/>
</dbReference>
<keyword evidence="11" id="KW-0282">Flagellum</keyword>
<comment type="subcellular location">
    <subcellularLocation>
        <location evidence="1">Cell membrane</location>
        <topology evidence="1">Peripheral membrane protein</topology>
        <orientation evidence="1">Cytoplasmic side</orientation>
    </subcellularLocation>
</comment>
<dbReference type="Gene3D" id="1.10.287.1700">
    <property type="match status" value="1"/>
</dbReference>
<reference evidence="12" key="1">
    <citation type="journal article" date="2019" name="Int. J. Syst. Evol. Microbiol.">
        <title>The Global Catalogue of Microorganisms (GCM) 10K type strain sequencing project: providing services to taxonomists for standard genome sequencing and annotation.</title>
        <authorList>
            <consortium name="The Broad Institute Genomics Platform"/>
            <consortium name="The Broad Institute Genome Sequencing Center for Infectious Disease"/>
            <person name="Wu L."/>
            <person name="Ma J."/>
        </authorList>
    </citation>
    <scope>NUCLEOTIDE SEQUENCE [LARGE SCALE GENOMIC DNA]</scope>
    <source>
        <strain evidence="12">JCM 30234</strain>
    </source>
</reference>
<evidence type="ECO:0000313" key="11">
    <source>
        <dbReference type="EMBL" id="MFC7745797.1"/>
    </source>
</evidence>
<keyword evidence="4" id="KW-0813">Transport</keyword>
<keyword evidence="5" id="KW-1003">Cell membrane</keyword>
<keyword evidence="9" id="KW-0472">Membrane</keyword>
<keyword evidence="7" id="KW-1005">Bacterial flagellum biogenesis</keyword>
<comment type="caution">
    <text evidence="11">The sequence shown here is derived from an EMBL/GenBank/DDBJ whole genome shotgun (WGS) entry which is preliminary data.</text>
</comment>
<dbReference type="InterPro" id="IPR012823">
    <property type="entry name" value="Flagell_FliJ"/>
</dbReference>
<evidence type="ECO:0000256" key="4">
    <source>
        <dbReference type="ARBA" id="ARBA00022448"/>
    </source>
</evidence>
<evidence type="ECO:0000256" key="6">
    <source>
        <dbReference type="ARBA" id="ARBA00022500"/>
    </source>
</evidence>
<proteinExistence type="inferred from homology"/>
<keyword evidence="8" id="KW-0653">Protein transport</keyword>
<gene>
    <name evidence="11" type="primary">fliJ</name>
    <name evidence="11" type="ORF">ACFQU8_00895</name>
</gene>
<evidence type="ECO:0000256" key="8">
    <source>
        <dbReference type="ARBA" id="ARBA00022927"/>
    </source>
</evidence>
<evidence type="ECO:0000256" key="7">
    <source>
        <dbReference type="ARBA" id="ARBA00022795"/>
    </source>
</evidence>
<dbReference type="EMBL" id="JBHTGR010000001">
    <property type="protein sequence ID" value="MFC7745797.1"/>
    <property type="molecule type" value="Genomic_DNA"/>
</dbReference>
<accession>A0ABW2UPF1</accession>